<sequence>MLKKLSVKNFKSWAELSVEFRPITVLFGANSSGKSSIIQFLLLLKQTKDSTNSQAVLEFGDSSTPVELGSYKDSIFRHEDARNLKWHLEWSLDKPLSFTDTTQKRRKAYNFREIGIKVELLSRGRKILTNELTYTTNMASFSLNRREGKPGYQLTSSNEELFRFVRSMGRPWDLPEPTKCFSLPDQAQTYFQNAQFLGLFENAYVNQMDSILHLGPLREDPKRQYPWSGSTPADVGRRGERTVEAILSATEFGLRRNLKYKSPTKSFQEMIAWWLQKLGLIYSFRVDEVGKESGLFRVYVKKGPQSVETLITDVGFGVSQILPMLTLLYYVPAGSTILIEQPEIHLHPHVQAGIADLVIATAINRKLQLIIESHSEHFLNRLLRRIAERETEFGNITQNDIALFFCENEGGQSNLSPLQVNLFGGVENWPKDFFGDQMGDIIAREKAASIWRMRNRNAQSS</sequence>
<dbReference type="Proteomes" id="UP000593663">
    <property type="component" value="Chromosome 1"/>
</dbReference>
<dbReference type="InterPro" id="IPR027417">
    <property type="entry name" value="P-loop_NTPase"/>
</dbReference>
<dbReference type="AlphaFoldDB" id="A0A7M2GDN5"/>
<proteinExistence type="predicted"/>
<evidence type="ECO:0000313" key="3">
    <source>
        <dbReference type="EMBL" id="QOT70149.1"/>
    </source>
</evidence>
<evidence type="ECO:0000259" key="2">
    <source>
        <dbReference type="Pfam" id="PF13175"/>
    </source>
</evidence>
<feature type="domain" description="DUF3696" evidence="1">
    <location>
        <begin position="396"/>
        <end position="441"/>
    </location>
</feature>
<dbReference type="Pfam" id="PF13175">
    <property type="entry name" value="AAA_15"/>
    <property type="match status" value="2"/>
</dbReference>
<dbReference type="Gene3D" id="3.40.50.300">
    <property type="entry name" value="P-loop containing nucleotide triphosphate hydrolases"/>
    <property type="match status" value="1"/>
</dbReference>
<dbReference type="PIRSF" id="PIRSF034888">
    <property type="entry name" value="P-loop_UCP034888"/>
    <property type="match status" value="1"/>
</dbReference>
<protein>
    <submittedName>
        <fullName evidence="3">DUF3696 domain-containing protein</fullName>
    </submittedName>
</protein>
<dbReference type="KEGG" id="sbar:H5V43_08135"/>
<dbReference type="EMBL" id="CP060035">
    <property type="protein sequence ID" value="QOT70149.1"/>
    <property type="molecule type" value="Genomic_DNA"/>
</dbReference>
<feature type="domain" description="Endonuclease GajA/Old nuclease/RecF-like AAA" evidence="2">
    <location>
        <begin position="1"/>
        <end position="61"/>
    </location>
</feature>
<dbReference type="SUPFAM" id="SSF52540">
    <property type="entry name" value="P-loop containing nucleoside triphosphate hydrolases"/>
    <property type="match status" value="1"/>
</dbReference>
<dbReference type="PANTHER" id="PTHR43581:SF2">
    <property type="entry name" value="EXCINUCLEASE ATPASE SUBUNIT"/>
    <property type="match status" value="1"/>
</dbReference>
<evidence type="ECO:0000259" key="1">
    <source>
        <dbReference type="Pfam" id="PF12476"/>
    </source>
</evidence>
<evidence type="ECO:0000313" key="4">
    <source>
        <dbReference type="Proteomes" id="UP000593663"/>
    </source>
</evidence>
<feature type="domain" description="Endonuclease GajA/Old nuclease/RecF-like AAA" evidence="2">
    <location>
        <begin position="297"/>
        <end position="378"/>
    </location>
</feature>
<dbReference type="InterPro" id="IPR014592">
    <property type="entry name" value="P-loop_UCP034888"/>
</dbReference>
<dbReference type="InterPro" id="IPR051396">
    <property type="entry name" value="Bact_Antivir_Def_Nuclease"/>
</dbReference>
<dbReference type="Pfam" id="PF12476">
    <property type="entry name" value="DUF3696"/>
    <property type="match status" value="1"/>
</dbReference>
<gene>
    <name evidence="3" type="ORF">H5V43_08135</name>
</gene>
<dbReference type="RefSeq" id="WP_102999744.1">
    <property type="nucleotide sequence ID" value="NZ_CP060035.1"/>
</dbReference>
<organism evidence="3 4">
    <name type="scientific">Sphingobium fuliginis (strain ATCC 27551)</name>
    <dbReference type="NCBI Taxonomy" id="336203"/>
    <lineage>
        <taxon>Bacteria</taxon>
        <taxon>Pseudomonadati</taxon>
        <taxon>Pseudomonadota</taxon>
        <taxon>Alphaproteobacteria</taxon>
        <taxon>Sphingomonadales</taxon>
        <taxon>Sphingomonadaceae</taxon>
        <taxon>Sphingobium</taxon>
    </lineage>
</organism>
<dbReference type="InterPro" id="IPR041685">
    <property type="entry name" value="AAA_GajA/Old/RecF-like"/>
</dbReference>
<dbReference type="PANTHER" id="PTHR43581">
    <property type="entry name" value="ATP/GTP PHOSPHATASE"/>
    <property type="match status" value="1"/>
</dbReference>
<name>A0A7M2GDN5_SPHSA</name>
<reference evidence="4" key="1">
    <citation type="submission" date="2020-08" db="EMBL/GenBank/DDBJ databases">
        <title>Complete genome sequence of Sphingobium barthaii strain KK22, a high-molecular-weight polycyclic aromatic hydrocarbon-degrading soil bacterium.</title>
        <authorList>
            <person name="Mori J.F."/>
            <person name="Kanaly R.A."/>
        </authorList>
    </citation>
    <scope>NUCLEOTIDE SEQUENCE [LARGE SCALE GENOMIC DNA]</scope>
    <source>
        <strain evidence="4">KK22</strain>
    </source>
</reference>
<accession>A0A7M2GDN5</accession>
<dbReference type="InterPro" id="IPR022532">
    <property type="entry name" value="DUF3696"/>
</dbReference>